<feature type="domain" description="Histidine kinase" evidence="4">
    <location>
        <begin position="521"/>
        <end position="733"/>
    </location>
</feature>
<sequence length="733" mass="82420">MGDDRLRETPLYNSRIIDAYLKLVRQKYPQLDLAALLEHAGMKGYEVADQAHWFGQEQVERFYEKLVQMTGNPNIAREAGRYAASPDALGAMRQYILALVGAAHTFELISRITANFTRSSVYRSRRLARNKVEIVVTPLQPGLEKPFQCENRIGFFEAVVLAFSNAPPRIEHPECMFSGGATCRYLISWEPKPSESLRRTLRTAVPLLFLADLAAGVWGGISTLAITLPGTLIVILVLELVARGIGEKELLATLNNTRESNESLIEQINVNYNNALLAHEIGRALGSYRTREQMLEDVAGVLRRRLDYDRGVVLLADPLRCHLELATSYGFADCELECLKSAPFSLDEPLDDPYLRCFQEQRPLLVDASVGLEATLASRSFACSTEPGTRSFICCPLVSEGESLGVIAVEQLHRHRPLVESDLSLIMGTASMIAISLRNLELFEDLQRAKEELELRVAKRTEDLEKSRRSLEDKNAELERANREIEEESAGRVRALEELREKERMLIQQSRLAALGEMINNIAHQWRQPLNELALIVQELPMMFDQNRFSREYLKESVAKFMRVVGHLSKTIDDFRNFFRPDQARVPFRLRDVVERTLSLVVENFRQQGVAIEVALTGDPVLEGYPNEFSQALLNILLNARDAFVDREIAAPRRIQIAGVEEGGHCVVTISDNAGGIDPAILDRIFDPYFTTRGPEQGTGIGLYLAKMIIEKNLRGRLSAANVAEGAQFRIEV</sequence>
<comment type="caution">
    <text evidence="5">The sequence shown here is derived from an EMBL/GenBank/DDBJ whole genome shotgun (WGS) entry which is preliminary data.</text>
</comment>
<dbReference type="SUPFAM" id="SSF55781">
    <property type="entry name" value="GAF domain-like"/>
    <property type="match status" value="1"/>
</dbReference>
<keyword evidence="3" id="KW-0175">Coiled coil</keyword>
<evidence type="ECO:0000256" key="3">
    <source>
        <dbReference type="SAM" id="Coils"/>
    </source>
</evidence>
<dbReference type="Gene3D" id="3.30.565.10">
    <property type="entry name" value="Histidine kinase-like ATPase, C-terminal domain"/>
    <property type="match status" value="1"/>
</dbReference>
<dbReference type="SUPFAM" id="SSF55874">
    <property type="entry name" value="ATPase domain of HSP90 chaperone/DNA topoisomerase II/histidine kinase"/>
    <property type="match status" value="1"/>
</dbReference>
<dbReference type="InterPro" id="IPR004358">
    <property type="entry name" value="Sig_transdc_His_kin-like_C"/>
</dbReference>
<dbReference type="InterPro" id="IPR029016">
    <property type="entry name" value="GAF-like_dom_sf"/>
</dbReference>
<protein>
    <recommendedName>
        <fullName evidence="2">histidine kinase</fullName>
        <ecNumber evidence="2">2.7.13.3</ecNumber>
    </recommendedName>
</protein>
<dbReference type="PROSITE" id="PS50109">
    <property type="entry name" value="HIS_KIN"/>
    <property type="match status" value="1"/>
</dbReference>
<dbReference type="SMART" id="SM00065">
    <property type="entry name" value="GAF"/>
    <property type="match status" value="1"/>
</dbReference>
<organism evidence="5 6">
    <name type="scientific">Geomesophilobacter sediminis</name>
    <dbReference type="NCBI Taxonomy" id="2798584"/>
    <lineage>
        <taxon>Bacteria</taxon>
        <taxon>Pseudomonadati</taxon>
        <taxon>Thermodesulfobacteriota</taxon>
        <taxon>Desulfuromonadia</taxon>
        <taxon>Geobacterales</taxon>
        <taxon>Geobacteraceae</taxon>
        <taxon>Geomesophilobacter</taxon>
    </lineage>
</organism>
<dbReference type="InterPro" id="IPR036097">
    <property type="entry name" value="HisK_dim/P_sf"/>
</dbReference>
<dbReference type="Proteomes" id="UP000636888">
    <property type="component" value="Unassembled WGS sequence"/>
</dbReference>
<evidence type="ECO:0000313" key="5">
    <source>
        <dbReference type="EMBL" id="MBJ6723390.1"/>
    </source>
</evidence>
<dbReference type="InterPro" id="IPR003018">
    <property type="entry name" value="GAF"/>
</dbReference>
<dbReference type="RefSeq" id="WP_199382220.1">
    <property type="nucleotide sequence ID" value="NZ_JAEMHM010000001.1"/>
</dbReference>
<dbReference type="GO" id="GO:0000155">
    <property type="term" value="F:phosphorelay sensor kinase activity"/>
    <property type="evidence" value="ECO:0007669"/>
    <property type="project" value="InterPro"/>
</dbReference>
<dbReference type="EMBL" id="JAEMHM010000001">
    <property type="protein sequence ID" value="MBJ6723390.1"/>
    <property type="molecule type" value="Genomic_DNA"/>
</dbReference>
<comment type="catalytic activity">
    <reaction evidence="1">
        <text>ATP + protein L-histidine = ADP + protein N-phospho-L-histidine.</text>
        <dbReference type="EC" id="2.7.13.3"/>
    </reaction>
</comment>
<evidence type="ECO:0000313" key="6">
    <source>
        <dbReference type="Proteomes" id="UP000636888"/>
    </source>
</evidence>
<evidence type="ECO:0000259" key="4">
    <source>
        <dbReference type="PROSITE" id="PS50109"/>
    </source>
</evidence>
<name>A0A8J7JG51_9BACT</name>
<dbReference type="Pfam" id="PF01590">
    <property type="entry name" value="GAF"/>
    <property type="match status" value="1"/>
</dbReference>
<evidence type="ECO:0000256" key="2">
    <source>
        <dbReference type="ARBA" id="ARBA00012438"/>
    </source>
</evidence>
<reference evidence="5" key="1">
    <citation type="submission" date="2020-12" db="EMBL/GenBank/DDBJ databases">
        <title>Geomonas sp. Red875, isolated from river sediment.</title>
        <authorList>
            <person name="Xu Z."/>
            <person name="Zhang Z."/>
            <person name="Masuda Y."/>
            <person name="Itoh H."/>
            <person name="Senoo K."/>
        </authorList>
    </citation>
    <scope>NUCLEOTIDE SEQUENCE</scope>
    <source>
        <strain evidence="5">Red875</strain>
    </source>
</reference>
<proteinExistence type="predicted"/>
<dbReference type="Pfam" id="PF02518">
    <property type="entry name" value="HATPase_c"/>
    <property type="match status" value="1"/>
</dbReference>
<accession>A0A8J7JG51</accession>
<dbReference type="PANTHER" id="PTHR43065">
    <property type="entry name" value="SENSOR HISTIDINE KINASE"/>
    <property type="match status" value="1"/>
</dbReference>
<feature type="coiled-coil region" evidence="3">
    <location>
        <begin position="443"/>
        <end position="502"/>
    </location>
</feature>
<dbReference type="SUPFAM" id="SSF47384">
    <property type="entry name" value="Homodimeric domain of signal transducing histidine kinase"/>
    <property type="match status" value="1"/>
</dbReference>
<dbReference type="InterPro" id="IPR003594">
    <property type="entry name" value="HATPase_dom"/>
</dbReference>
<gene>
    <name evidence="5" type="ORF">JFN93_01600</name>
</gene>
<dbReference type="EC" id="2.7.13.3" evidence="2"/>
<keyword evidence="6" id="KW-1185">Reference proteome</keyword>
<dbReference type="Gene3D" id="3.30.450.40">
    <property type="match status" value="1"/>
</dbReference>
<dbReference type="InterPro" id="IPR036890">
    <property type="entry name" value="HATPase_C_sf"/>
</dbReference>
<dbReference type="InterPro" id="IPR005467">
    <property type="entry name" value="His_kinase_dom"/>
</dbReference>
<evidence type="ECO:0000256" key="1">
    <source>
        <dbReference type="ARBA" id="ARBA00000085"/>
    </source>
</evidence>
<dbReference type="AlphaFoldDB" id="A0A8J7JG51"/>
<dbReference type="Gene3D" id="1.10.287.130">
    <property type="match status" value="1"/>
</dbReference>
<dbReference type="PRINTS" id="PR00344">
    <property type="entry name" value="BCTRLSENSOR"/>
</dbReference>
<dbReference type="PANTHER" id="PTHR43065:SF42">
    <property type="entry name" value="TWO-COMPONENT SENSOR PPRA"/>
    <property type="match status" value="1"/>
</dbReference>
<dbReference type="SMART" id="SM00387">
    <property type="entry name" value="HATPase_c"/>
    <property type="match status" value="1"/>
</dbReference>